<dbReference type="SMART" id="SM01130">
    <property type="entry name" value="DHDPS"/>
    <property type="match status" value="1"/>
</dbReference>
<comment type="caution">
    <text evidence="4">The sequence shown here is derived from an EMBL/GenBank/DDBJ whole genome shotgun (WGS) entry which is preliminary data.</text>
</comment>
<evidence type="ECO:0000313" key="4">
    <source>
        <dbReference type="EMBL" id="MCT2581842.1"/>
    </source>
</evidence>
<keyword evidence="2 3" id="KW-0456">Lyase</keyword>
<dbReference type="Proteomes" id="UP001156441">
    <property type="component" value="Unassembled WGS sequence"/>
</dbReference>
<dbReference type="PANTHER" id="PTHR12128:SF66">
    <property type="entry name" value="4-HYDROXY-2-OXOGLUTARATE ALDOLASE, MITOCHONDRIAL"/>
    <property type="match status" value="1"/>
</dbReference>
<organism evidence="4 5">
    <name type="scientific">Actinophytocola gossypii</name>
    <dbReference type="NCBI Taxonomy" id="2812003"/>
    <lineage>
        <taxon>Bacteria</taxon>
        <taxon>Bacillati</taxon>
        <taxon>Actinomycetota</taxon>
        <taxon>Actinomycetes</taxon>
        <taxon>Pseudonocardiales</taxon>
        <taxon>Pseudonocardiaceae</taxon>
    </lineage>
</organism>
<dbReference type="RefSeq" id="WP_260189201.1">
    <property type="nucleotide sequence ID" value="NZ_JAFFZE010000004.1"/>
</dbReference>
<dbReference type="PANTHER" id="PTHR12128">
    <property type="entry name" value="DIHYDRODIPICOLINATE SYNTHASE"/>
    <property type="match status" value="1"/>
</dbReference>
<reference evidence="4 5" key="1">
    <citation type="submission" date="2021-02" db="EMBL/GenBank/DDBJ databases">
        <title>Actinophytocola xerophila sp. nov., isolated from soil of cotton cropping field.</title>
        <authorList>
            <person name="Huang R."/>
            <person name="Chen X."/>
            <person name="Ge X."/>
            <person name="Liu W."/>
        </authorList>
    </citation>
    <scope>NUCLEOTIDE SEQUENCE [LARGE SCALE GENOMIC DNA]</scope>
    <source>
        <strain evidence="4 5">S1-96</strain>
    </source>
</reference>
<dbReference type="CDD" id="cd00408">
    <property type="entry name" value="DHDPS-like"/>
    <property type="match status" value="1"/>
</dbReference>
<protein>
    <submittedName>
        <fullName evidence="4">Dihydrodipicolinate synthase family protein</fullName>
    </submittedName>
</protein>
<dbReference type="InterPro" id="IPR002220">
    <property type="entry name" value="DapA-like"/>
</dbReference>
<accession>A0ABT2J1U9</accession>
<dbReference type="InterPro" id="IPR013785">
    <property type="entry name" value="Aldolase_TIM"/>
</dbReference>
<comment type="similarity">
    <text evidence="1 3">Belongs to the DapA family.</text>
</comment>
<dbReference type="Pfam" id="PF00701">
    <property type="entry name" value="DHDPS"/>
    <property type="match status" value="1"/>
</dbReference>
<evidence type="ECO:0000256" key="3">
    <source>
        <dbReference type="PIRNR" id="PIRNR001365"/>
    </source>
</evidence>
<dbReference type="PIRSF" id="PIRSF001365">
    <property type="entry name" value="DHDPS"/>
    <property type="match status" value="1"/>
</dbReference>
<evidence type="ECO:0000256" key="1">
    <source>
        <dbReference type="ARBA" id="ARBA00007592"/>
    </source>
</evidence>
<keyword evidence="5" id="KW-1185">Reference proteome</keyword>
<proteinExistence type="inferred from homology"/>
<gene>
    <name evidence="4" type="ORF">JT362_01750</name>
</gene>
<dbReference type="SUPFAM" id="SSF51569">
    <property type="entry name" value="Aldolase"/>
    <property type="match status" value="1"/>
</dbReference>
<dbReference type="EMBL" id="JAFFZE010000004">
    <property type="protein sequence ID" value="MCT2581842.1"/>
    <property type="molecule type" value="Genomic_DNA"/>
</dbReference>
<evidence type="ECO:0000256" key="2">
    <source>
        <dbReference type="ARBA" id="ARBA00023239"/>
    </source>
</evidence>
<dbReference type="Gene3D" id="3.20.20.70">
    <property type="entry name" value="Aldolase class I"/>
    <property type="match status" value="1"/>
</dbReference>
<sequence length="296" mass="29842">MATPLDRGLWGILATPFLDGRVDDASLRREVELFTSIPAAGIVALGVFGEGASLDSAEQRHVVATVVEAAGGLPVVAGVSALRTAPVVEQARTAVDAAGGRLAALMVQANSPKADVLTAHLRAVHDATGAGIVLQDYPVSSGVTVPTPVLLDVVAACPFVVAVKAESPPVSAAIAAIAPHVAVPVFGGLGGVGLLDELAVGAAGAMTGFSRPEALAAAIGAWDTGGMPAAEAAFARWLPLANFEAQAGIGLALRKEALRLRGIFTSSEVRAPAPAMPDALRPVLDMHLANLTEETA</sequence>
<evidence type="ECO:0000313" key="5">
    <source>
        <dbReference type="Proteomes" id="UP001156441"/>
    </source>
</evidence>
<name>A0ABT2J1U9_9PSEU</name>